<dbReference type="Proteomes" id="UP000298030">
    <property type="component" value="Unassembled WGS sequence"/>
</dbReference>
<protein>
    <submittedName>
        <fullName evidence="1">Uncharacterized protein</fullName>
    </submittedName>
</protein>
<reference evidence="1 2" key="1">
    <citation type="journal article" date="2019" name="Nat. Ecol. Evol.">
        <title>Megaphylogeny resolves global patterns of mushroom evolution.</title>
        <authorList>
            <person name="Varga T."/>
            <person name="Krizsan K."/>
            <person name="Foldi C."/>
            <person name="Dima B."/>
            <person name="Sanchez-Garcia M."/>
            <person name="Sanchez-Ramirez S."/>
            <person name="Szollosi G.J."/>
            <person name="Szarkandi J.G."/>
            <person name="Papp V."/>
            <person name="Albert L."/>
            <person name="Andreopoulos W."/>
            <person name="Angelini C."/>
            <person name="Antonin V."/>
            <person name="Barry K.W."/>
            <person name="Bougher N.L."/>
            <person name="Buchanan P."/>
            <person name="Buyck B."/>
            <person name="Bense V."/>
            <person name="Catcheside P."/>
            <person name="Chovatia M."/>
            <person name="Cooper J."/>
            <person name="Damon W."/>
            <person name="Desjardin D."/>
            <person name="Finy P."/>
            <person name="Geml J."/>
            <person name="Haridas S."/>
            <person name="Hughes K."/>
            <person name="Justo A."/>
            <person name="Karasinski D."/>
            <person name="Kautmanova I."/>
            <person name="Kiss B."/>
            <person name="Kocsube S."/>
            <person name="Kotiranta H."/>
            <person name="LaButti K.M."/>
            <person name="Lechner B.E."/>
            <person name="Liimatainen K."/>
            <person name="Lipzen A."/>
            <person name="Lukacs Z."/>
            <person name="Mihaltcheva S."/>
            <person name="Morgado L.N."/>
            <person name="Niskanen T."/>
            <person name="Noordeloos M.E."/>
            <person name="Ohm R.A."/>
            <person name="Ortiz-Santana B."/>
            <person name="Ovrebo C."/>
            <person name="Racz N."/>
            <person name="Riley R."/>
            <person name="Savchenko A."/>
            <person name="Shiryaev A."/>
            <person name="Soop K."/>
            <person name="Spirin V."/>
            <person name="Szebenyi C."/>
            <person name="Tomsovsky M."/>
            <person name="Tulloss R.E."/>
            <person name="Uehling J."/>
            <person name="Grigoriev I.V."/>
            <person name="Vagvolgyi C."/>
            <person name="Papp T."/>
            <person name="Martin F.M."/>
            <person name="Miettinen O."/>
            <person name="Hibbett D.S."/>
            <person name="Nagy L.G."/>
        </authorList>
    </citation>
    <scope>NUCLEOTIDE SEQUENCE [LARGE SCALE GENOMIC DNA]</scope>
    <source>
        <strain evidence="1 2">FP101781</strain>
    </source>
</reference>
<accession>A0A4Y7TFI2</accession>
<proteinExistence type="predicted"/>
<evidence type="ECO:0000313" key="2">
    <source>
        <dbReference type="Proteomes" id="UP000298030"/>
    </source>
</evidence>
<evidence type="ECO:0000313" key="1">
    <source>
        <dbReference type="EMBL" id="TEB32937.1"/>
    </source>
</evidence>
<gene>
    <name evidence="1" type="ORF">FA13DRAFT_233259</name>
</gene>
<dbReference type="OrthoDB" id="3008731at2759"/>
<dbReference type="AlphaFoldDB" id="A0A4Y7TFI2"/>
<name>A0A4Y7TFI2_COPMI</name>
<dbReference type="EMBL" id="QPFP01000014">
    <property type="protein sequence ID" value="TEB32937.1"/>
    <property type="molecule type" value="Genomic_DNA"/>
</dbReference>
<organism evidence="1 2">
    <name type="scientific">Coprinellus micaceus</name>
    <name type="common">Glistening ink-cap mushroom</name>
    <name type="synonym">Coprinus micaceus</name>
    <dbReference type="NCBI Taxonomy" id="71717"/>
    <lineage>
        <taxon>Eukaryota</taxon>
        <taxon>Fungi</taxon>
        <taxon>Dikarya</taxon>
        <taxon>Basidiomycota</taxon>
        <taxon>Agaricomycotina</taxon>
        <taxon>Agaricomycetes</taxon>
        <taxon>Agaricomycetidae</taxon>
        <taxon>Agaricales</taxon>
        <taxon>Agaricineae</taxon>
        <taxon>Psathyrellaceae</taxon>
        <taxon>Coprinellus</taxon>
    </lineage>
</organism>
<sequence length="240" mass="27342">MPYQNLLLDVWSTDPATLLDDAALVAETLWGHLVHHFSTPGVYLTWDESSPRRIRNFLLRVAVYRPLVRPSCAFRAMLVVLSIKEKVKGGIAYGVDAELLWHMAFKSLAACHDPTFTDAVFTALTLSHFAGSKLTTCPKYIDGFVRKSLTDEQKPLFDAKIVQLRRYYLAPWLPGVNAEALEHLATTVESPFMPSYTLLKPKVPTRAEQTLVFPDPRRQYHFRYFLSHISCLGCETERVR</sequence>
<keyword evidence="2" id="KW-1185">Reference proteome</keyword>
<comment type="caution">
    <text evidence="1">The sequence shown here is derived from an EMBL/GenBank/DDBJ whole genome shotgun (WGS) entry which is preliminary data.</text>
</comment>